<dbReference type="Gene3D" id="3.30.70.100">
    <property type="match status" value="1"/>
</dbReference>
<dbReference type="AlphaFoldDB" id="A0AAD5LMF2"/>
<evidence type="ECO:0000313" key="3">
    <source>
        <dbReference type="EMBL" id="KAJ0406117.1"/>
    </source>
</evidence>
<feature type="domain" description="WRKY19-like zinc finger" evidence="2">
    <location>
        <begin position="78"/>
        <end position="101"/>
    </location>
</feature>
<organism evidence="3 4">
    <name type="scientific">Pythium insidiosum</name>
    <name type="common">Pythiosis disease agent</name>
    <dbReference type="NCBI Taxonomy" id="114742"/>
    <lineage>
        <taxon>Eukaryota</taxon>
        <taxon>Sar</taxon>
        <taxon>Stramenopiles</taxon>
        <taxon>Oomycota</taxon>
        <taxon>Peronosporomycetes</taxon>
        <taxon>Pythiales</taxon>
        <taxon>Pythiaceae</taxon>
        <taxon>Pythium</taxon>
    </lineage>
</organism>
<dbReference type="InterPro" id="IPR056866">
    <property type="entry name" value="Znf_WRKY19"/>
</dbReference>
<feature type="region of interest" description="Disordered" evidence="1">
    <location>
        <begin position="1"/>
        <end position="52"/>
    </location>
</feature>
<feature type="domain" description="WRKY19-like zinc finger" evidence="2">
    <location>
        <begin position="126"/>
        <end position="149"/>
    </location>
</feature>
<protein>
    <recommendedName>
        <fullName evidence="2">WRKY19-like zinc finger domain-containing protein</fullName>
    </recommendedName>
</protein>
<feature type="compositionally biased region" description="Pro residues" evidence="1">
    <location>
        <begin position="381"/>
        <end position="394"/>
    </location>
</feature>
<evidence type="ECO:0000256" key="1">
    <source>
        <dbReference type="SAM" id="MobiDB-lite"/>
    </source>
</evidence>
<name>A0AAD5LMF2_PYTIN</name>
<feature type="region of interest" description="Disordered" evidence="1">
    <location>
        <begin position="363"/>
        <end position="394"/>
    </location>
</feature>
<dbReference type="PANTHER" id="PTHR31827:SF1">
    <property type="entry name" value="EMB|CAB89363.1"/>
    <property type="match status" value="1"/>
</dbReference>
<dbReference type="SUPFAM" id="SSF55008">
    <property type="entry name" value="HMA, heavy metal-associated domain"/>
    <property type="match status" value="1"/>
</dbReference>
<dbReference type="Proteomes" id="UP001209570">
    <property type="component" value="Unassembled WGS sequence"/>
</dbReference>
<evidence type="ECO:0000313" key="4">
    <source>
        <dbReference type="Proteomes" id="UP001209570"/>
    </source>
</evidence>
<keyword evidence="4" id="KW-1185">Reference proteome</keyword>
<dbReference type="EMBL" id="JAKCXM010000036">
    <property type="protein sequence ID" value="KAJ0406117.1"/>
    <property type="molecule type" value="Genomic_DNA"/>
</dbReference>
<dbReference type="Pfam" id="PF24906">
    <property type="entry name" value="Zf_WRKY19"/>
    <property type="match status" value="4"/>
</dbReference>
<feature type="compositionally biased region" description="Low complexity" evidence="1">
    <location>
        <begin position="648"/>
        <end position="665"/>
    </location>
</feature>
<dbReference type="InterPro" id="IPR036163">
    <property type="entry name" value="HMA_dom_sf"/>
</dbReference>
<evidence type="ECO:0000259" key="2">
    <source>
        <dbReference type="Pfam" id="PF24906"/>
    </source>
</evidence>
<feature type="domain" description="WRKY19-like zinc finger" evidence="2">
    <location>
        <begin position="55"/>
        <end position="77"/>
    </location>
</feature>
<reference evidence="3" key="1">
    <citation type="submission" date="2021-12" db="EMBL/GenBank/DDBJ databases">
        <title>Prjna785345.</title>
        <authorList>
            <person name="Rujirawat T."/>
            <person name="Krajaejun T."/>
        </authorList>
    </citation>
    <scope>NUCLEOTIDE SEQUENCE</scope>
    <source>
        <strain evidence="3">Pi057C3</strain>
    </source>
</reference>
<comment type="caution">
    <text evidence="3">The sequence shown here is derived from an EMBL/GenBank/DDBJ whole genome shotgun (WGS) entry which is preliminary data.</text>
</comment>
<feature type="domain" description="WRKY19-like zinc finger" evidence="2">
    <location>
        <begin position="150"/>
        <end position="173"/>
    </location>
</feature>
<proteinExistence type="predicted"/>
<feature type="region of interest" description="Disordered" evidence="1">
    <location>
        <begin position="630"/>
        <end position="665"/>
    </location>
</feature>
<dbReference type="GO" id="GO:0046872">
    <property type="term" value="F:metal ion binding"/>
    <property type="evidence" value="ECO:0007669"/>
    <property type="project" value="InterPro"/>
</dbReference>
<dbReference type="PANTHER" id="PTHR31827">
    <property type="entry name" value="EMB|CAB89363.1"/>
    <property type="match status" value="1"/>
</dbReference>
<feature type="compositionally biased region" description="Low complexity" evidence="1">
    <location>
        <begin position="1"/>
        <end position="38"/>
    </location>
</feature>
<accession>A0AAD5LMF2</accession>
<sequence length="730" mass="75156">MTPSSSPAQSSSSCSAASSPSTLVHKSAAPSTPSTAAAQHSIDDPPDGKRKRVRKRCTHDGCTKVDAGGGFCVAHGGGKKCLFPGCTKGYQTGGFCRQHGGGARCQIEGCGKVDAGRGLCRRHGGGRRCQQAGCHKADVGGGFCTAHGGGKRCAVPGCNKVDQGGGHCRAHGGAKRCRKHGCSRPARGTAGLCSQHGGAPVCSTPNCRRLARESRLPGALAPLCTMCAREQHSEGRVTDDGLSAGEYASPPSSFLALHLELPPPTALPASVAISEATTTTTTTSTFVKLQTSADRTAAAACCAGGQPDTRGDGASRKAGGCSGSNMASCLENGCARSFGGQCNCRDGCGCCGKAPAAATAVETPAKTPSLDECNSIDTAPATPPTAAPAPPPSTPVSNLTLLRVVLRLERHASLPLDEMVSICRVLPNVRSAHVVDEPSSASPSARNTATVVVRCEQGSRASILSRLEALGIRVSEPSDTTHVRWSYKEVVLKVEEMMCPGNCGATVISAMRRVDHVTTANLLFETRTVVARGHMSVDALCDAVSAIGFDPVVVAITPLPRRFRFRVQDLASLHTSGHRLAALLRDVEGVESVFVVIERAEVLVAATLVDASSILQAATAQDFVMVEIPDETGDVPRPSRDVDSGAKAPSLSSTPETPSSAAEPATPADHICDVNVCPRVGCQQYMATVAHTAALAVGWVVPGCAMSWGGECTCGEGCKCVGCPKHNPVS</sequence>
<gene>
    <name evidence="3" type="ORF">P43SY_008368</name>
</gene>